<evidence type="ECO:0000313" key="2">
    <source>
        <dbReference type="EMBL" id="OMJ08754.1"/>
    </source>
</evidence>
<keyword evidence="3" id="KW-1185">Reference proteome</keyword>
<comment type="caution">
    <text evidence="2">The sequence shown here is derived from an EMBL/GenBank/DDBJ whole genome shotgun (WGS) entry which is preliminary data.</text>
</comment>
<name>A0A1R1X2B5_9FUNG</name>
<organism evidence="2 3">
    <name type="scientific">Smittium culicis</name>
    <dbReference type="NCBI Taxonomy" id="133412"/>
    <lineage>
        <taxon>Eukaryota</taxon>
        <taxon>Fungi</taxon>
        <taxon>Fungi incertae sedis</taxon>
        <taxon>Zoopagomycota</taxon>
        <taxon>Kickxellomycotina</taxon>
        <taxon>Harpellomycetes</taxon>
        <taxon>Harpellales</taxon>
        <taxon>Legeriomycetaceae</taxon>
        <taxon>Smittium</taxon>
    </lineage>
</organism>
<dbReference type="PANTHER" id="PTHR47027:SF20">
    <property type="entry name" value="REVERSE TRANSCRIPTASE-LIKE PROTEIN WITH RNA-DIRECTED DNA POLYMERASE DOMAIN"/>
    <property type="match status" value="1"/>
</dbReference>
<dbReference type="InterPro" id="IPR000477">
    <property type="entry name" value="RT_dom"/>
</dbReference>
<accession>A0A1R1X2B5</accession>
<feature type="domain" description="Reverse transcriptase" evidence="1">
    <location>
        <begin position="169"/>
        <end position="305"/>
    </location>
</feature>
<dbReference type="Proteomes" id="UP000187429">
    <property type="component" value="Unassembled WGS sequence"/>
</dbReference>
<dbReference type="EMBL" id="LSSM01007295">
    <property type="protein sequence ID" value="OMJ08754.1"/>
    <property type="molecule type" value="Genomic_DNA"/>
</dbReference>
<proteinExistence type="predicted"/>
<reference evidence="3" key="1">
    <citation type="submission" date="2017-01" db="EMBL/GenBank/DDBJ databases">
        <authorList>
            <person name="Wang Y."/>
            <person name="White M."/>
            <person name="Kvist S."/>
            <person name="Moncalvo J.-M."/>
        </authorList>
    </citation>
    <scope>NUCLEOTIDE SEQUENCE [LARGE SCALE GENOMIC DNA]</scope>
    <source>
        <strain evidence="3">ID-206-W2</strain>
    </source>
</reference>
<dbReference type="InterPro" id="IPR043502">
    <property type="entry name" value="DNA/RNA_pol_sf"/>
</dbReference>
<dbReference type="Pfam" id="PF00078">
    <property type="entry name" value="RVT_1"/>
    <property type="match status" value="1"/>
</dbReference>
<sequence>MVTPLSKLKDASTMEFDKISPTFFETSKNIAVDLTLYKVSNRKPNRFYCIPLILKEIRAKDLAAAEWHKATETSKNVREHWNVVRNETGNPITSPDKVMKMWSEFYTALSRDSTGNSRSPDRWIEVLGNKKDNPLDINHDISWDEVRMVLMSLALHKAPGGDGLEVGWKAYDTVPIEALLRKLYLCGVEGRTYEFFVAYYKSPEAGVRIGTLMSPLFKVDKGVRQGYPMSPMLFNIFINDILDKVNENIVLVPGNSVKIPGLLFADDLVLLADSEVGIRENLLVVEKWASDNEMSFGISKCDALAVGGSFEHPDILELQEQRVPIVKKYWYLGDLINDDLDLI</sequence>
<evidence type="ECO:0000259" key="1">
    <source>
        <dbReference type="Pfam" id="PF00078"/>
    </source>
</evidence>
<dbReference type="OrthoDB" id="445826at2759"/>
<protein>
    <submittedName>
        <fullName evidence="2">Retrovirus-related Pol polyprotein from type-1 retrotransposable element R2</fullName>
    </submittedName>
</protein>
<dbReference type="AlphaFoldDB" id="A0A1R1X2B5"/>
<evidence type="ECO:0000313" key="3">
    <source>
        <dbReference type="Proteomes" id="UP000187429"/>
    </source>
</evidence>
<gene>
    <name evidence="2" type="ORF">AYI69_g10948</name>
</gene>
<dbReference type="SUPFAM" id="SSF56672">
    <property type="entry name" value="DNA/RNA polymerases"/>
    <property type="match status" value="1"/>
</dbReference>
<dbReference type="PANTHER" id="PTHR47027">
    <property type="entry name" value="REVERSE TRANSCRIPTASE DOMAIN-CONTAINING PROTEIN"/>
    <property type="match status" value="1"/>
</dbReference>